<dbReference type="AlphaFoldDB" id="A0AA88GVY1"/>
<feature type="compositionally biased region" description="Polar residues" evidence="1">
    <location>
        <begin position="61"/>
        <end position="74"/>
    </location>
</feature>
<dbReference type="GeneID" id="68094106"/>
<dbReference type="Proteomes" id="UP000816034">
    <property type="component" value="Unassembled WGS sequence"/>
</dbReference>
<reference evidence="2 3" key="1">
    <citation type="journal article" date="2018" name="BMC Genomics">
        <title>The genome of Naegleria lovaniensis, the basis for a comparative approach to unravel pathogenicity factors of the human pathogenic amoeba N. fowleri.</title>
        <authorList>
            <person name="Liechti N."/>
            <person name="Schurch N."/>
            <person name="Bruggmann R."/>
            <person name="Wittwer M."/>
        </authorList>
    </citation>
    <scope>NUCLEOTIDE SEQUENCE [LARGE SCALE GENOMIC DNA]</scope>
    <source>
        <strain evidence="2 3">ATCC 30569</strain>
    </source>
</reference>
<gene>
    <name evidence="2" type="ORF">C9374_001650</name>
</gene>
<organism evidence="2 3">
    <name type="scientific">Naegleria lovaniensis</name>
    <name type="common">Amoeba</name>
    <dbReference type="NCBI Taxonomy" id="51637"/>
    <lineage>
        <taxon>Eukaryota</taxon>
        <taxon>Discoba</taxon>
        <taxon>Heterolobosea</taxon>
        <taxon>Tetramitia</taxon>
        <taxon>Eutetramitia</taxon>
        <taxon>Vahlkampfiidae</taxon>
        <taxon>Naegleria</taxon>
    </lineage>
</organism>
<sequence>MGTPASRDDYTKSKTFRSTMFTSKGFEYFGKVFEKIDLINMPDLKRKKESPCTPVIKSKASPGSYTATPPSSRPNYERETISSASKKVVPKGGSSEKRPKKRVARQRKKIPLVQLELRGSRNQSIFGRRRREDLNV</sequence>
<name>A0AA88GVY1_NAELO</name>
<evidence type="ECO:0000313" key="2">
    <source>
        <dbReference type="EMBL" id="KAG2387318.1"/>
    </source>
</evidence>
<comment type="caution">
    <text evidence="2">The sequence shown here is derived from an EMBL/GenBank/DDBJ whole genome shotgun (WGS) entry which is preliminary data.</text>
</comment>
<protein>
    <submittedName>
        <fullName evidence="2">Uncharacterized protein</fullName>
    </submittedName>
</protein>
<keyword evidence="3" id="KW-1185">Reference proteome</keyword>
<proteinExistence type="predicted"/>
<feature type="compositionally biased region" description="Basic residues" evidence="1">
    <location>
        <begin position="98"/>
        <end position="110"/>
    </location>
</feature>
<dbReference type="RefSeq" id="XP_044551310.1">
    <property type="nucleotide sequence ID" value="XM_044690981.1"/>
</dbReference>
<dbReference type="EMBL" id="PYSW02000013">
    <property type="protein sequence ID" value="KAG2387318.1"/>
    <property type="molecule type" value="Genomic_DNA"/>
</dbReference>
<feature type="region of interest" description="Disordered" evidence="1">
    <location>
        <begin position="43"/>
        <end position="114"/>
    </location>
</feature>
<evidence type="ECO:0000313" key="3">
    <source>
        <dbReference type="Proteomes" id="UP000816034"/>
    </source>
</evidence>
<evidence type="ECO:0000256" key="1">
    <source>
        <dbReference type="SAM" id="MobiDB-lite"/>
    </source>
</evidence>
<accession>A0AA88GVY1</accession>